<sequence length="33" mass="3761">MVPTSSKWNDLVKNGKFGDGWEMAKRAHGQEKK</sequence>
<dbReference type="EMBL" id="LXQA010991762">
    <property type="protein sequence ID" value="MCI80272.1"/>
    <property type="molecule type" value="Genomic_DNA"/>
</dbReference>
<accession>A0A392UYR0</accession>
<name>A0A392UYR0_9FABA</name>
<reference evidence="1 2" key="1">
    <citation type="journal article" date="2018" name="Front. Plant Sci.">
        <title>Red Clover (Trifolium pratense) and Zigzag Clover (T. medium) - A Picture of Genomic Similarities and Differences.</title>
        <authorList>
            <person name="Dluhosova J."/>
            <person name="Istvanek J."/>
            <person name="Nedelnik J."/>
            <person name="Repkova J."/>
        </authorList>
    </citation>
    <scope>NUCLEOTIDE SEQUENCE [LARGE SCALE GENOMIC DNA]</scope>
    <source>
        <strain evidence="2">cv. 10/8</strain>
        <tissue evidence="1">Leaf</tissue>
    </source>
</reference>
<comment type="caution">
    <text evidence="1">The sequence shown here is derived from an EMBL/GenBank/DDBJ whole genome shotgun (WGS) entry which is preliminary data.</text>
</comment>
<keyword evidence="2" id="KW-1185">Reference proteome</keyword>
<evidence type="ECO:0000313" key="1">
    <source>
        <dbReference type="EMBL" id="MCI80272.1"/>
    </source>
</evidence>
<organism evidence="1 2">
    <name type="scientific">Trifolium medium</name>
    <dbReference type="NCBI Taxonomy" id="97028"/>
    <lineage>
        <taxon>Eukaryota</taxon>
        <taxon>Viridiplantae</taxon>
        <taxon>Streptophyta</taxon>
        <taxon>Embryophyta</taxon>
        <taxon>Tracheophyta</taxon>
        <taxon>Spermatophyta</taxon>
        <taxon>Magnoliopsida</taxon>
        <taxon>eudicotyledons</taxon>
        <taxon>Gunneridae</taxon>
        <taxon>Pentapetalae</taxon>
        <taxon>rosids</taxon>
        <taxon>fabids</taxon>
        <taxon>Fabales</taxon>
        <taxon>Fabaceae</taxon>
        <taxon>Papilionoideae</taxon>
        <taxon>50 kb inversion clade</taxon>
        <taxon>NPAAA clade</taxon>
        <taxon>Hologalegina</taxon>
        <taxon>IRL clade</taxon>
        <taxon>Trifolieae</taxon>
        <taxon>Trifolium</taxon>
    </lineage>
</organism>
<evidence type="ECO:0000313" key="2">
    <source>
        <dbReference type="Proteomes" id="UP000265520"/>
    </source>
</evidence>
<protein>
    <submittedName>
        <fullName evidence="1">Uncharacterized protein</fullName>
    </submittedName>
</protein>
<dbReference type="AlphaFoldDB" id="A0A392UYR0"/>
<proteinExistence type="predicted"/>
<dbReference type="Proteomes" id="UP000265520">
    <property type="component" value="Unassembled WGS sequence"/>
</dbReference>
<feature type="non-terminal residue" evidence="1">
    <location>
        <position position="33"/>
    </location>
</feature>